<gene>
    <name evidence="1" type="ORF">AWC22_23925</name>
</gene>
<sequence length="64" mass="6894">MGKHLIDIDEQALEMARAELGTSTIKETVNAALRNATSHRLQHVAAALDALAAAPSDDRAEAWR</sequence>
<dbReference type="RefSeq" id="WP_085251493.1">
    <property type="nucleotide sequence ID" value="NZ_CAJMWI010000007.1"/>
</dbReference>
<name>A0A1X2CC80_9MYCO</name>
<evidence type="ECO:0000313" key="2">
    <source>
        <dbReference type="Proteomes" id="UP000193087"/>
    </source>
</evidence>
<reference evidence="1 2" key="1">
    <citation type="submission" date="2016-01" db="EMBL/GenBank/DDBJ databases">
        <title>The new phylogeny of the genus Mycobacterium.</title>
        <authorList>
            <person name="Tarcisio F."/>
            <person name="Conor M."/>
            <person name="Antonella G."/>
            <person name="Elisabetta G."/>
            <person name="Giulia F.S."/>
            <person name="Sara T."/>
            <person name="Anna F."/>
            <person name="Clotilde B."/>
            <person name="Roberto B."/>
            <person name="Veronica D.S."/>
            <person name="Fabio R."/>
            <person name="Monica P."/>
            <person name="Olivier J."/>
            <person name="Enrico T."/>
            <person name="Nicola S."/>
        </authorList>
    </citation>
    <scope>NUCLEOTIDE SEQUENCE [LARGE SCALE GENOMIC DNA]</scope>
    <source>
        <strain evidence="1 2">DSM 45176</strain>
    </source>
</reference>
<accession>A0A1X2CC80</accession>
<keyword evidence="2" id="KW-1185">Reference proteome</keyword>
<evidence type="ECO:0000313" key="1">
    <source>
        <dbReference type="EMBL" id="ORW73625.1"/>
    </source>
</evidence>
<evidence type="ECO:0008006" key="3">
    <source>
        <dbReference type="Google" id="ProtNLM"/>
    </source>
</evidence>
<dbReference type="EMBL" id="LQPQ01000128">
    <property type="protein sequence ID" value="ORW73625.1"/>
    <property type="molecule type" value="Genomic_DNA"/>
</dbReference>
<dbReference type="OrthoDB" id="4563074at2"/>
<proteinExistence type="predicted"/>
<dbReference type="GeneID" id="93497758"/>
<organism evidence="1 2">
    <name type="scientific">Mycobacterium riyadhense</name>
    <dbReference type="NCBI Taxonomy" id="486698"/>
    <lineage>
        <taxon>Bacteria</taxon>
        <taxon>Bacillati</taxon>
        <taxon>Actinomycetota</taxon>
        <taxon>Actinomycetes</taxon>
        <taxon>Mycobacteriales</taxon>
        <taxon>Mycobacteriaceae</taxon>
        <taxon>Mycobacterium</taxon>
    </lineage>
</organism>
<dbReference type="Proteomes" id="UP000193087">
    <property type="component" value="Unassembled WGS sequence"/>
</dbReference>
<comment type="caution">
    <text evidence="1">The sequence shown here is derived from an EMBL/GenBank/DDBJ whole genome shotgun (WGS) entry which is preliminary data.</text>
</comment>
<dbReference type="AlphaFoldDB" id="A0A1X2CC80"/>
<protein>
    <recommendedName>
        <fullName evidence="3">Antitoxin</fullName>
    </recommendedName>
</protein>